<evidence type="ECO:0000256" key="1">
    <source>
        <dbReference type="ARBA" id="ARBA00004236"/>
    </source>
</evidence>
<accession>A0A1Y5PPY2</accession>
<evidence type="ECO:0000256" key="5">
    <source>
        <dbReference type="ARBA" id="ARBA00023136"/>
    </source>
</evidence>
<evidence type="ECO:0000256" key="9">
    <source>
        <dbReference type="ARBA" id="ARBA00040345"/>
    </source>
</evidence>
<keyword evidence="5" id="KW-0472">Membrane</keyword>
<dbReference type="EMBL" id="FLQS01000048">
    <property type="protein sequence ID" value="SBS78181.1"/>
    <property type="molecule type" value="Genomic_DNA"/>
</dbReference>
<evidence type="ECO:0000256" key="8">
    <source>
        <dbReference type="ARBA" id="ARBA00038120"/>
    </source>
</evidence>
<gene>
    <name evidence="11" type="ORF">MHPYR_520018</name>
</gene>
<keyword evidence="4 11" id="KW-0808">Transferase</keyword>
<dbReference type="PANTHER" id="PTHR43646">
    <property type="entry name" value="GLYCOSYLTRANSFERASE"/>
    <property type="match status" value="1"/>
</dbReference>
<protein>
    <recommendedName>
        <fullName evidence="9">4,4'-diaponeurosporenoate glycosyltransferase</fullName>
    </recommendedName>
</protein>
<evidence type="ECO:0000256" key="4">
    <source>
        <dbReference type="ARBA" id="ARBA00022679"/>
    </source>
</evidence>
<keyword evidence="3" id="KW-0328">Glycosyltransferase</keyword>
<dbReference type="AlphaFoldDB" id="A0A1Y5PPY2"/>
<organism evidence="11">
    <name type="scientific">uncultured Mycobacterium sp</name>
    <dbReference type="NCBI Taxonomy" id="171292"/>
    <lineage>
        <taxon>Bacteria</taxon>
        <taxon>Bacillati</taxon>
        <taxon>Actinomycetota</taxon>
        <taxon>Actinomycetes</taxon>
        <taxon>Mycobacteriales</taxon>
        <taxon>Mycobacteriaceae</taxon>
        <taxon>Mycobacterium</taxon>
        <taxon>environmental samples</taxon>
    </lineage>
</organism>
<name>A0A1Y5PPY2_9MYCO</name>
<dbReference type="GO" id="GO:0016757">
    <property type="term" value="F:glycosyltransferase activity"/>
    <property type="evidence" value="ECO:0007669"/>
    <property type="project" value="UniProtKB-KW"/>
</dbReference>
<dbReference type="SUPFAM" id="SSF53448">
    <property type="entry name" value="Nucleotide-diphospho-sugar transferases"/>
    <property type="match status" value="1"/>
</dbReference>
<dbReference type="PANTHER" id="PTHR43646:SF2">
    <property type="entry name" value="GLYCOSYLTRANSFERASE 2-LIKE DOMAIN-CONTAINING PROTEIN"/>
    <property type="match status" value="1"/>
</dbReference>
<proteinExistence type="inferred from homology"/>
<evidence type="ECO:0000256" key="7">
    <source>
        <dbReference type="ARBA" id="ARBA00037904"/>
    </source>
</evidence>
<dbReference type="GO" id="GO:0005886">
    <property type="term" value="C:plasma membrane"/>
    <property type="evidence" value="ECO:0007669"/>
    <property type="project" value="UniProtKB-SubCell"/>
</dbReference>
<comment type="pathway">
    <text evidence="7">Carotenoid biosynthesis; staphyloxanthin biosynthesis; staphyloxanthin from farnesyl diphosphate: step 4/5.</text>
</comment>
<dbReference type="Pfam" id="PF00535">
    <property type="entry name" value="Glycos_transf_2"/>
    <property type="match status" value="1"/>
</dbReference>
<comment type="similarity">
    <text evidence="8">Belongs to the glycosyltransferase 2 family. CrtQ subfamily.</text>
</comment>
<dbReference type="InterPro" id="IPR029044">
    <property type="entry name" value="Nucleotide-diphossugar_trans"/>
</dbReference>
<evidence type="ECO:0000313" key="11">
    <source>
        <dbReference type="EMBL" id="SBS78181.1"/>
    </source>
</evidence>
<comment type="subcellular location">
    <subcellularLocation>
        <location evidence="1">Cell membrane</location>
    </subcellularLocation>
</comment>
<feature type="domain" description="Glycosyltransferase 2-like" evidence="10">
    <location>
        <begin position="36"/>
        <end position="201"/>
    </location>
</feature>
<sequence>MVTDDGPKPSGASGVKCTVNGYFRGVTTRRFDRAVIVIPAHNEATALPGCLAAVLAAAARVDIPVAVVVVLDACDDGSGALAERLGPTVHFVEIEARNVGRARAAGFSFARDQLGNGVSDSGTWYATTDADSRVDANWLARQLTAQADMVLGVVRISNWRHIPAAAARRYLRAYHAKIHPDRGRHEHIHGANMGFAADAYWHVGGFAGRATGEDVDLVRRFELAGYRIRRDTRLSVVTSARQIGRAPAGFAAHLRNVLAWPAKDTA</sequence>
<evidence type="ECO:0000256" key="6">
    <source>
        <dbReference type="ARBA" id="ARBA00037281"/>
    </source>
</evidence>
<evidence type="ECO:0000259" key="10">
    <source>
        <dbReference type="Pfam" id="PF00535"/>
    </source>
</evidence>
<evidence type="ECO:0000256" key="3">
    <source>
        <dbReference type="ARBA" id="ARBA00022676"/>
    </source>
</evidence>
<dbReference type="Gene3D" id="3.90.550.10">
    <property type="entry name" value="Spore Coat Polysaccharide Biosynthesis Protein SpsA, Chain A"/>
    <property type="match status" value="1"/>
</dbReference>
<keyword evidence="2" id="KW-1003">Cell membrane</keyword>
<dbReference type="InterPro" id="IPR001173">
    <property type="entry name" value="Glyco_trans_2-like"/>
</dbReference>
<reference evidence="11" key="1">
    <citation type="submission" date="2016-03" db="EMBL/GenBank/DDBJ databases">
        <authorList>
            <person name="Ploux O."/>
        </authorList>
    </citation>
    <scope>NUCLEOTIDE SEQUENCE</scope>
    <source>
        <strain evidence="11">UC10</strain>
    </source>
</reference>
<comment type="function">
    <text evidence="6">Catalyzes the glycosylation of 4,4'-diaponeurosporenoate, i.e. the esterification of glucose at the C1'' position with the carboxyl group of 4,4'-diaponeurosporenic acid, to form glycosyl-4,4'-diaponeurosporenoate. This is a step in the biosynthesis of staphyloxanthin, an orange pigment present in most staphylococci strains.</text>
</comment>
<evidence type="ECO:0000256" key="2">
    <source>
        <dbReference type="ARBA" id="ARBA00022475"/>
    </source>
</evidence>